<comment type="caution">
    <text evidence="3">The sequence shown here is derived from an EMBL/GenBank/DDBJ whole genome shotgun (WGS) entry which is preliminary data.</text>
</comment>
<feature type="signal peptide" evidence="2">
    <location>
        <begin position="1"/>
        <end position="24"/>
    </location>
</feature>
<keyword evidence="2" id="KW-0732">Signal</keyword>
<dbReference type="Proteomes" id="UP000478836">
    <property type="component" value="Unassembled WGS sequence"/>
</dbReference>
<evidence type="ECO:0000256" key="2">
    <source>
        <dbReference type="SAM" id="SignalP"/>
    </source>
</evidence>
<evidence type="ECO:0000256" key="1">
    <source>
        <dbReference type="SAM" id="MobiDB-lite"/>
    </source>
</evidence>
<dbReference type="GeneID" id="77475920"/>
<sequence length="158" mass="16191">MRLRPALVLLPVLVLLAGCAPTPASTPTPSATTAPPSPSPTPTRSATPAPTPTETSEPPQSGAEFTSAQLVELCTANTKALAPDATYFPDMATAEWLDQPSLWFVVIPKTLNGQDSVAVCGIGGSPDAPDVSMHGESLPDGVAEIRQELLTGTSEGDS</sequence>
<name>A0ABQ6VA45_9MICO</name>
<protein>
    <submittedName>
        <fullName evidence="3">Uncharacterized protein</fullName>
    </submittedName>
</protein>
<keyword evidence="4" id="KW-1185">Reference proteome</keyword>
<gene>
    <name evidence="3" type="ORF">F6A08_05630</name>
</gene>
<organism evidence="3 4">
    <name type="scientific">Microbacterium algeriense</name>
    <dbReference type="NCBI Taxonomy" id="2615184"/>
    <lineage>
        <taxon>Bacteria</taxon>
        <taxon>Bacillati</taxon>
        <taxon>Actinomycetota</taxon>
        <taxon>Actinomycetes</taxon>
        <taxon>Micrococcales</taxon>
        <taxon>Microbacteriaceae</taxon>
        <taxon>Microbacterium</taxon>
    </lineage>
</organism>
<evidence type="ECO:0000313" key="3">
    <source>
        <dbReference type="EMBL" id="KAB1867270.1"/>
    </source>
</evidence>
<feature type="compositionally biased region" description="Low complexity" evidence="1">
    <location>
        <begin position="42"/>
        <end position="59"/>
    </location>
</feature>
<feature type="region of interest" description="Disordered" evidence="1">
    <location>
        <begin position="24"/>
        <end position="64"/>
    </location>
</feature>
<feature type="chain" id="PRO_5046024679" evidence="2">
    <location>
        <begin position="25"/>
        <end position="158"/>
    </location>
</feature>
<dbReference type="EMBL" id="WAAO01000001">
    <property type="protein sequence ID" value="KAB1867270.1"/>
    <property type="molecule type" value="Genomic_DNA"/>
</dbReference>
<proteinExistence type="predicted"/>
<reference evidence="4" key="1">
    <citation type="submission" date="2019-09" db="EMBL/GenBank/DDBJ databases">
        <title>Whole genome sequencing of Microbacterium maritypicum.</title>
        <authorList>
            <person name="Lenchi N."/>
        </authorList>
    </citation>
    <scope>NUCLEOTIDE SEQUENCE [LARGE SCALE GENOMIC DNA]</scope>
    <source>
        <strain evidence="4">G1</strain>
    </source>
</reference>
<feature type="compositionally biased region" description="Low complexity" evidence="1">
    <location>
        <begin position="24"/>
        <end position="34"/>
    </location>
</feature>
<dbReference type="RefSeq" id="WP_017201441.1">
    <property type="nucleotide sequence ID" value="NZ_CBDRDE010000004.1"/>
</dbReference>
<accession>A0ABQ6VA45</accession>
<dbReference type="PROSITE" id="PS51257">
    <property type="entry name" value="PROKAR_LIPOPROTEIN"/>
    <property type="match status" value="1"/>
</dbReference>
<evidence type="ECO:0000313" key="4">
    <source>
        <dbReference type="Proteomes" id="UP000478836"/>
    </source>
</evidence>